<organism evidence="18 19">
    <name type="scientific">Hyphococcus aureus</name>
    <dbReference type="NCBI Taxonomy" id="2666033"/>
    <lineage>
        <taxon>Bacteria</taxon>
        <taxon>Pseudomonadati</taxon>
        <taxon>Pseudomonadota</taxon>
        <taxon>Alphaproteobacteria</taxon>
        <taxon>Parvularculales</taxon>
        <taxon>Parvularculaceae</taxon>
        <taxon>Hyphococcus</taxon>
    </lineage>
</organism>
<dbReference type="Pfam" id="PF07715">
    <property type="entry name" value="Plug"/>
    <property type="match status" value="1"/>
</dbReference>
<comment type="similarity">
    <text evidence="11 13">Belongs to the TonB-dependent receptor family.</text>
</comment>
<keyword evidence="15" id="KW-0732">Signal</keyword>
<dbReference type="PANTHER" id="PTHR32552">
    <property type="entry name" value="FERRICHROME IRON RECEPTOR-RELATED"/>
    <property type="match status" value="1"/>
</dbReference>
<keyword evidence="18" id="KW-0675">Receptor</keyword>
<dbReference type="InterPro" id="IPR010916">
    <property type="entry name" value="TonB_box_CS"/>
</dbReference>
<proteinExistence type="inferred from homology"/>
<feature type="chain" id="PRO_5046242738" evidence="15">
    <location>
        <begin position="31"/>
        <end position="792"/>
    </location>
</feature>
<feature type="domain" description="TonB-dependent receptor-like beta-barrel" evidence="16">
    <location>
        <begin position="273"/>
        <end position="753"/>
    </location>
</feature>
<keyword evidence="9 11" id="KW-0472">Membrane</keyword>
<dbReference type="Proteomes" id="UP001596116">
    <property type="component" value="Unassembled WGS sequence"/>
</dbReference>
<feature type="region of interest" description="Disordered" evidence="14">
    <location>
        <begin position="656"/>
        <end position="675"/>
    </location>
</feature>
<evidence type="ECO:0000256" key="9">
    <source>
        <dbReference type="ARBA" id="ARBA00023136"/>
    </source>
</evidence>
<dbReference type="PROSITE" id="PS00430">
    <property type="entry name" value="TONB_DEPENDENT_REC_1"/>
    <property type="match status" value="1"/>
</dbReference>
<keyword evidence="4" id="KW-0410">Iron transport</keyword>
<evidence type="ECO:0000256" key="1">
    <source>
        <dbReference type="ARBA" id="ARBA00004571"/>
    </source>
</evidence>
<evidence type="ECO:0000256" key="14">
    <source>
        <dbReference type="SAM" id="MobiDB-lite"/>
    </source>
</evidence>
<protein>
    <submittedName>
        <fullName evidence="18">TonB-dependent receptor</fullName>
    </submittedName>
</protein>
<keyword evidence="10 11" id="KW-0998">Cell outer membrane</keyword>
<keyword evidence="19" id="KW-1185">Reference proteome</keyword>
<evidence type="ECO:0000259" key="16">
    <source>
        <dbReference type="Pfam" id="PF00593"/>
    </source>
</evidence>
<dbReference type="Pfam" id="PF00593">
    <property type="entry name" value="TonB_dep_Rec_b-barrel"/>
    <property type="match status" value="1"/>
</dbReference>
<evidence type="ECO:0000256" key="6">
    <source>
        <dbReference type="ARBA" id="ARBA00023004"/>
    </source>
</evidence>
<keyword evidence="5 11" id="KW-0812">Transmembrane</keyword>
<evidence type="ECO:0000256" key="15">
    <source>
        <dbReference type="SAM" id="SignalP"/>
    </source>
</evidence>
<keyword evidence="7" id="KW-0406">Ion transport</keyword>
<dbReference type="Gene3D" id="2.40.170.20">
    <property type="entry name" value="TonB-dependent receptor, beta-barrel domain"/>
    <property type="match status" value="1"/>
</dbReference>
<evidence type="ECO:0000256" key="2">
    <source>
        <dbReference type="ARBA" id="ARBA00022448"/>
    </source>
</evidence>
<comment type="caution">
    <text evidence="18">The sequence shown here is derived from an EMBL/GenBank/DDBJ whole genome shotgun (WGS) entry which is preliminary data.</text>
</comment>
<reference evidence="18 19" key="1">
    <citation type="submission" date="2024-09" db="EMBL/GenBank/DDBJ databases">
        <authorList>
            <person name="Zhang Z.-H."/>
        </authorList>
    </citation>
    <scope>NUCLEOTIDE SEQUENCE [LARGE SCALE GENOMIC DNA]</scope>
    <source>
        <strain evidence="18 19">HHTR114</strain>
    </source>
</reference>
<comment type="subcellular location">
    <subcellularLocation>
        <location evidence="1 11">Cell outer membrane</location>
        <topology evidence="1 11">Multi-pass membrane protein</topology>
    </subcellularLocation>
</comment>
<evidence type="ECO:0000256" key="3">
    <source>
        <dbReference type="ARBA" id="ARBA00022452"/>
    </source>
</evidence>
<feature type="compositionally biased region" description="Polar residues" evidence="14">
    <location>
        <begin position="659"/>
        <end position="669"/>
    </location>
</feature>
<evidence type="ECO:0000256" key="13">
    <source>
        <dbReference type="RuleBase" id="RU003357"/>
    </source>
</evidence>
<evidence type="ECO:0000256" key="7">
    <source>
        <dbReference type="ARBA" id="ARBA00023065"/>
    </source>
</evidence>
<keyword evidence="8 12" id="KW-0798">TonB box</keyword>
<dbReference type="SUPFAM" id="SSF56935">
    <property type="entry name" value="Porins"/>
    <property type="match status" value="1"/>
</dbReference>
<evidence type="ECO:0000313" key="18">
    <source>
        <dbReference type="EMBL" id="MFC6036346.1"/>
    </source>
</evidence>
<feature type="signal peptide" evidence="15">
    <location>
        <begin position="1"/>
        <end position="30"/>
    </location>
</feature>
<evidence type="ECO:0000313" key="19">
    <source>
        <dbReference type="Proteomes" id="UP001596116"/>
    </source>
</evidence>
<dbReference type="InterPro" id="IPR000531">
    <property type="entry name" value="Beta-barrel_TonB"/>
</dbReference>
<name>A0ABW1KW61_9PROT</name>
<dbReference type="RefSeq" id="WP_379882425.1">
    <property type="nucleotide sequence ID" value="NZ_JBHPON010000002.1"/>
</dbReference>
<gene>
    <name evidence="18" type="ORF">ACFMB1_12395</name>
</gene>
<dbReference type="PANTHER" id="PTHR32552:SF81">
    <property type="entry name" value="TONB-DEPENDENT OUTER MEMBRANE RECEPTOR"/>
    <property type="match status" value="1"/>
</dbReference>
<dbReference type="InterPro" id="IPR039426">
    <property type="entry name" value="TonB-dep_rcpt-like"/>
</dbReference>
<dbReference type="InterPro" id="IPR012910">
    <property type="entry name" value="Plug_dom"/>
</dbReference>
<accession>A0ABW1KW61</accession>
<dbReference type="InterPro" id="IPR036942">
    <property type="entry name" value="Beta-barrel_TonB_sf"/>
</dbReference>
<sequence length="792" mass="86682">MRNLLGARPGVKTALLATSMWTGVTGAAMAQSDRDTIVVTAQKREQNIQDVPISLIAIGTERLEELEVSSFDDYAKFLPSVTFQSTSPNTTSVYMRGVVSGGDGNHSASLPSVGVYLDEQPVTTILGFLPLHIYDIERVEALAGPQGTLFGASSQAGTLRIITNKPKLDEVEGSFDAEINSIKDGEIGYQFEGMYNQPLGDSAAVRLVGWYVKDGGYIDNVLDSRTFPSSGITKTNAALVEDDFNDGETFGARVALKIDLDENWTVTPTLLGQKSNFNGRNTYDPKLGDLNAGRFYDEQNEDRFFQAALTVEGKVGNFDVTYAGAYLKRQIDSFSDYTDYAYYYDVLYGYGAYFYDDMYNLVDPSQTYQGDDSFAKYSNEIRVSTPQDKRIRAVAGFFQNHQTHYIHQQYVVENLTSLFEVTDHPDTIWLTEQKRTDRDLALFTELEFDITDKLTFIGGVRGYRYNNSLQGFFGYSANFSSRTGEAACFGPSIVPGSPCTNLDRTTKDTGETHKLSLTYDVTEDAMVYFTYSTGFRPGGVNRRGTLPPYLADSLRNLEVGFKTAWADNRVIFNAAAFTQKWSDFQFPLLGQNGLTEIQNAAQAKVNGFEADLSLRPTEGLTINGAVSVIDAKLAADYCGFFDFATGGPATVCPQAVDDPSTSADETSPPQALDGTRLPVVPDFKGTLTARYEFPVSSSLDAHVQGSVSGQTSSEAGLTDADVATLGGQPGYAVFDFSVGVHAEDWEIVAYIANATDERARQLNLVACGVCGDRVQYGVNVPRTIGLRFGKDF</sequence>
<feature type="short sequence motif" description="TonB box" evidence="12">
    <location>
        <begin position="36"/>
        <end position="42"/>
    </location>
</feature>
<feature type="domain" description="TonB-dependent receptor plug" evidence="17">
    <location>
        <begin position="48"/>
        <end position="158"/>
    </location>
</feature>
<evidence type="ECO:0000256" key="8">
    <source>
        <dbReference type="ARBA" id="ARBA00023077"/>
    </source>
</evidence>
<dbReference type="EMBL" id="JBHPON010000002">
    <property type="protein sequence ID" value="MFC6036346.1"/>
    <property type="molecule type" value="Genomic_DNA"/>
</dbReference>
<evidence type="ECO:0000256" key="11">
    <source>
        <dbReference type="PROSITE-ProRule" id="PRU01360"/>
    </source>
</evidence>
<evidence type="ECO:0000259" key="17">
    <source>
        <dbReference type="Pfam" id="PF07715"/>
    </source>
</evidence>
<evidence type="ECO:0000256" key="4">
    <source>
        <dbReference type="ARBA" id="ARBA00022496"/>
    </source>
</evidence>
<dbReference type="PROSITE" id="PS52016">
    <property type="entry name" value="TONB_DEPENDENT_REC_3"/>
    <property type="match status" value="1"/>
</dbReference>
<evidence type="ECO:0000256" key="5">
    <source>
        <dbReference type="ARBA" id="ARBA00022692"/>
    </source>
</evidence>
<keyword evidence="6" id="KW-0408">Iron</keyword>
<evidence type="ECO:0000256" key="12">
    <source>
        <dbReference type="PROSITE-ProRule" id="PRU10143"/>
    </source>
</evidence>
<keyword evidence="2 11" id="KW-0813">Transport</keyword>
<evidence type="ECO:0000256" key="10">
    <source>
        <dbReference type="ARBA" id="ARBA00023237"/>
    </source>
</evidence>
<keyword evidence="3 11" id="KW-1134">Transmembrane beta strand</keyword>